<evidence type="ECO:0000313" key="10">
    <source>
        <dbReference type="Proteomes" id="UP000030854"/>
    </source>
</evidence>
<dbReference type="HOGENOM" id="CLU_063281_0_0_1"/>
<dbReference type="Proteomes" id="UP000030854">
    <property type="component" value="Unassembled WGS sequence"/>
</dbReference>
<sequence>MSTCRIVQIANAKLRVSTRDQLLASSFSSALFRFPTQLKKKSHLKSSFTSSSNVNYPRDMNRDRGVSTRRRTGPRQPLSVSKTPLPRPVLDPSRRSRYEVPEDHGLWGFFHSKEKAINTPEEDFAFGRSWTVEELRGKSWEDLHTLWWVCAKENNRIATASYERRRIKAGYGDAESQERDKAVRRTQRAIKQVLTERWYSWTEARNLAENDPEVDLSGSGPAYRPKDIFVEDSSPESNIDTGDHKPIPLEEKKASI</sequence>
<evidence type="ECO:0000256" key="6">
    <source>
        <dbReference type="ARBA" id="ARBA00035289"/>
    </source>
</evidence>
<gene>
    <name evidence="9" type="ORF">EV44_g5852</name>
</gene>
<comment type="caution">
    <text evidence="9">The sequence shown here is derived from an EMBL/GenBank/DDBJ whole genome shotgun (WGS) entry which is preliminary data.</text>
</comment>
<evidence type="ECO:0000256" key="2">
    <source>
        <dbReference type="ARBA" id="ARBA00009254"/>
    </source>
</evidence>
<feature type="region of interest" description="Disordered" evidence="8">
    <location>
        <begin position="211"/>
        <end position="256"/>
    </location>
</feature>
<keyword evidence="4" id="KW-0496">Mitochondrion</keyword>
<dbReference type="Pfam" id="PF06984">
    <property type="entry name" value="MRP-L47"/>
    <property type="match status" value="1"/>
</dbReference>
<evidence type="ECO:0000256" key="1">
    <source>
        <dbReference type="ARBA" id="ARBA00004173"/>
    </source>
</evidence>
<dbReference type="GO" id="GO:0003735">
    <property type="term" value="F:structural constituent of ribosome"/>
    <property type="evidence" value="ECO:0007669"/>
    <property type="project" value="InterPro"/>
</dbReference>
<evidence type="ECO:0000256" key="4">
    <source>
        <dbReference type="ARBA" id="ARBA00023128"/>
    </source>
</evidence>
<dbReference type="GO" id="GO:0032543">
    <property type="term" value="P:mitochondrial translation"/>
    <property type="evidence" value="ECO:0007669"/>
    <property type="project" value="TreeGrafter"/>
</dbReference>
<comment type="similarity">
    <text evidence="2">Belongs to the universal ribosomal protein uL29 family.</text>
</comment>
<evidence type="ECO:0000256" key="3">
    <source>
        <dbReference type="ARBA" id="ARBA00022980"/>
    </source>
</evidence>
<proteinExistence type="inferred from homology"/>
<dbReference type="AlphaFoldDB" id="A0A0B1NYL8"/>
<dbReference type="Gene3D" id="6.10.330.20">
    <property type="match status" value="1"/>
</dbReference>
<dbReference type="GO" id="GO:0005762">
    <property type="term" value="C:mitochondrial large ribosomal subunit"/>
    <property type="evidence" value="ECO:0007669"/>
    <property type="project" value="TreeGrafter"/>
</dbReference>
<evidence type="ECO:0000256" key="5">
    <source>
        <dbReference type="ARBA" id="ARBA00023274"/>
    </source>
</evidence>
<keyword evidence="5" id="KW-0687">Ribonucleoprotein</keyword>
<dbReference type="EMBL" id="JNVN01005029">
    <property type="protein sequence ID" value="KHJ30130.1"/>
    <property type="molecule type" value="Genomic_DNA"/>
</dbReference>
<keyword evidence="10" id="KW-1185">Reference proteome</keyword>
<dbReference type="InterPro" id="IPR010729">
    <property type="entry name" value="Ribosomal_uL29_mit"/>
</dbReference>
<organism evidence="9 10">
    <name type="scientific">Uncinula necator</name>
    <name type="common">Grape powdery mildew</name>
    <dbReference type="NCBI Taxonomy" id="52586"/>
    <lineage>
        <taxon>Eukaryota</taxon>
        <taxon>Fungi</taxon>
        <taxon>Dikarya</taxon>
        <taxon>Ascomycota</taxon>
        <taxon>Pezizomycotina</taxon>
        <taxon>Leotiomycetes</taxon>
        <taxon>Erysiphales</taxon>
        <taxon>Erysiphaceae</taxon>
        <taxon>Erysiphe</taxon>
    </lineage>
</organism>
<comment type="subcellular location">
    <subcellularLocation>
        <location evidence="1">Mitochondrion</location>
    </subcellularLocation>
</comment>
<reference evidence="9 10" key="1">
    <citation type="journal article" date="2014" name="BMC Genomics">
        <title>Adaptive genomic structural variation in the grape powdery mildew pathogen, Erysiphe necator.</title>
        <authorList>
            <person name="Jones L."/>
            <person name="Riaz S."/>
            <person name="Morales-Cruz A."/>
            <person name="Amrine K.C."/>
            <person name="McGuire B."/>
            <person name="Gubler W.D."/>
            <person name="Walker M.A."/>
            <person name="Cantu D."/>
        </authorList>
    </citation>
    <scope>NUCLEOTIDE SEQUENCE [LARGE SCALE GENOMIC DNA]</scope>
    <source>
        <strain evidence="10">c</strain>
    </source>
</reference>
<dbReference type="PANTHER" id="PTHR21183:SF18">
    <property type="entry name" value="LARGE RIBOSOMAL SUBUNIT PROTEIN UL29M"/>
    <property type="match status" value="1"/>
</dbReference>
<dbReference type="InterPro" id="IPR038340">
    <property type="entry name" value="MRP-L47_sf"/>
</dbReference>
<evidence type="ECO:0000256" key="8">
    <source>
        <dbReference type="SAM" id="MobiDB-lite"/>
    </source>
</evidence>
<keyword evidence="3 9" id="KW-0689">Ribosomal protein</keyword>
<dbReference type="OMA" id="YAHGRAW"/>
<feature type="compositionally biased region" description="Basic and acidic residues" evidence="8">
    <location>
        <begin position="241"/>
        <end position="256"/>
    </location>
</feature>
<name>A0A0B1NYL8_UNCNE</name>
<dbReference type="STRING" id="52586.A0A0B1NYL8"/>
<dbReference type="PANTHER" id="PTHR21183">
    <property type="entry name" value="RIBOSOMAL PROTEIN L47, MITOCHONDRIAL-RELATED"/>
    <property type="match status" value="1"/>
</dbReference>
<accession>A0A0B1NYL8</accession>
<feature type="region of interest" description="Disordered" evidence="8">
    <location>
        <begin position="45"/>
        <end position="95"/>
    </location>
</feature>
<protein>
    <recommendedName>
        <fullName evidence="6">Large ribosomal subunit protein uL29m</fullName>
    </recommendedName>
    <alternativeName>
        <fullName evidence="7">54S ribosomal protein L4, mitochondrial</fullName>
    </alternativeName>
</protein>
<evidence type="ECO:0000256" key="7">
    <source>
        <dbReference type="ARBA" id="ARBA00035399"/>
    </source>
</evidence>
<evidence type="ECO:0000313" key="9">
    <source>
        <dbReference type="EMBL" id="KHJ30130.1"/>
    </source>
</evidence>